<reference evidence="2" key="1">
    <citation type="journal article" date="2023" name="Mol. Phylogenet. Evol.">
        <title>Genome-scale phylogeny and comparative genomics of the fungal order Sordariales.</title>
        <authorList>
            <person name="Hensen N."/>
            <person name="Bonometti L."/>
            <person name="Westerberg I."/>
            <person name="Brannstrom I.O."/>
            <person name="Guillou S."/>
            <person name="Cros-Aarteil S."/>
            <person name="Calhoun S."/>
            <person name="Haridas S."/>
            <person name="Kuo A."/>
            <person name="Mondo S."/>
            <person name="Pangilinan J."/>
            <person name="Riley R."/>
            <person name="LaButti K."/>
            <person name="Andreopoulos B."/>
            <person name="Lipzen A."/>
            <person name="Chen C."/>
            <person name="Yan M."/>
            <person name="Daum C."/>
            <person name="Ng V."/>
            <person name="Clum A."/>
            <person name="Steindorff A."/>
            <person name="Ohm R.A."/>
            <person name="Martin F."/>
            <person name="Silar P."/>
            <person name="Natvig D.O."/>
            <person name="Lalanne C."/>
            <person name="Gautier V."/>
            <person name="Ament-Velasquez S.L."/>
            <person name="Kruys A."/>
            <person name="Hutchinson M.I."/>
            <person name="Powell A.J."/>
            <person name="Barry K."/>
            <person name="Miller A.N."/>
            <person name="Grigoriev I.V."/>
            <person name="Debuchy R."/>
            <person name="Gladieux P."/>
            <person name="Hiltunen Thoren M."/>
            <person name="Johannesson H."/>
        </authorList>
    </citation>
    <scope>NUCLEOTIDE SEQUENCE</scope>
    <source>
        <strain evidence="2">PSN309</strain>
    </source>
</reference>
<sequence length="356" mass="40437">MALQLPLKSRSATSPRKTLSSLLTLTSPSPPSPRHSTSTSASLSSHQTQTNRTFTTRSTATFPSSSSSSSSPPPPPPKPPSLRELAERDFELAKLSIKNAKKEARRLKYTTQPFDRDASPVDPINLSSPSCQCPECTPFSHLQPRCDGCHTRPPKYLSGRVMGDTERRKKSASHRYTSLCPICWTRAHKREEAVWVQRKRILETNTDEMLQQRWERELERLNALPIDQGEPAPLNYLRMKVMWAAKQLSPESTSWHALARRGINDPGANNTAVTWLSDVLRLRKVGTRWFADKRRVDEMDWSLWPELLNPHRDNTWLGWSRWSNKTKAPRETKGPEDPQVQSCDKSADDTTTRTTS</sequence>
<feature type="compositionally biased region" description="Basic and acidic residues" evidence="1">
    <location>
        <begin position="345"/>
        <end position="356"/>
    </location>
</feature>
<feature type="compositionally biased region" description="Low complexity" evidence="1">
    <location>
        <begin position="13"/>
        <end position="27"/>
    </location>
</feature>
<organism evidence="2 3">
    <name type="scientific">Podospora australis</name>
    <dbReference type="NCBI Taxonomy" id="1536484"/>
    <lineage>
        <taxon>Eukaryota</taxon>
        <taxon>Fungi</taxon>
        <taxon>Dikarya</taxon>
        <taxon>Ascomycota</taxon>
        <taxon>Pezizomycotina</taxon>
        <taxon>Sordariomycetes</taxon>
        <taxon>Sordariomycetidae</taxon>
        <taxon>Sordariales</taxon>
        <taxon>Podosporaceae</taxon>
        <taxon>Podospora</taxon>
    </lineage>
</organism>
<accession>A0AAN6WM19</accession>
<feature type="region of interest" description="Disordered" evidence="1">
    <location>
        <begin position="326"/>
        <end position="356"/>
    </location>
</feature>
<reference evidence="2" key="2">
    <citation type="submission" date="2023-05" db="EMBL/GenBank/DDBJ databases">
        <authorList>
            <consortium name="Lawrence Berkeley National Laboratory"/>
            <person name="Steindorff A."/>
            <person name="Hensen N."/>
            <person name="Bonometti L."/>
            <person name="Westerberg I."/>
            <person name="Brannstrom I.O."/>
            <person name="Guillou S."/>
            <person name="Cros-Aarteil S."/>
            <person name="Calhoun S."/>
            <person name="Haridas S."/>
            <person name="Kuo A."/>
            <person name="Mondo S."/>
            <person name="Pangilinan J."/>
            <person name="Riley R."/>
            <person name="Labutti K."/>
            <person name="Andreopoulos B."/>
            <person name="Lipzen A."/>
            <person name="Chen C."/>
            <person name="Yanf M."/>
            <person name="Daum C."/>
            <person name="Ng V."/>
            <person name="Clum A."/>
            <person name="Ohm R."/>
            <person name="Martin F."/>
            <person name="Silar P."/>
            <person name="Natvig D."/>
            <person name="Lalanne C."/>
            <person name="Gautier V."/>
            <person name="Ament-Velasquez S.L."/>
            <person name="Kruys A."/>
            <person name="Hutchinson M.I."/>
            <person name="Powell A.J."/>
            <person name="Barry K."/>
            <person name="Miller A.N."/>
            <person name="Grigoriev I.V."/>
            <person name="Debuchy R."/>
            <person name="Gladieux P."/>
            <person name="Thoren M.H."/>
            <person name="Johannesson H."/>
        </authorList>
    </citation>
    <scope>NUCLEOTIDE SEQUENCE</scope>
    <source>
        <strain evidence="2">PSN309</strain>
    </source>
</reference>
<comment type="caution">
    <text evidence="2">The sequence shown here is derived from an EMBL/GenBank/DDBJ whole genome shotgun (WGS) entry which is preliminary data.</text>
</comment>
<dbReference type="Proteomes" id="UP001302126">
    <property type="component" value="Unassembled WGS sequence"/>
</dbReference>
<feature type="compositionally biased region" description="Low complexity" evidence="1">
    <location>
        <begin position="34"/>
        <end position="70"/>
    </location>
</feature>
<feature type="compositionally biased region" description="Pro residues" evidence="1">
    <location>
        <begin position="71"/>
        <end position="80"/>
    </location>
</feature>
<evidence type="ECO:0000256" key="1">
    <source>
        <dbReference type="SAM" id="MobiDB-lite"/>
    </source>
</evidence>
<gene>
    <name evidence="2" type="ORF">QBC35DRAFT_477294</name>
</gene>
<proteinExistence type="predicted"/>
<protein>
    <submittedName>
        <fullName evidence="2">Uncharacterized protein</fullName>
    </submittedName>
</protein>
<evidence type="ECO:0000313" key="2">
    <source>
        <dbReference type="EMBL" id="KAK4184410.1"/>
    </source>
</evidence>
<keyword evidence="3" id="KW-1185">Reference proteome</keyword>
<dbReference type="EMBL" id="MU864490">
    <property type="protein sequence ID" value="KAK4184410.1"/>
    <property type="molecule type" value="Genomic_DNA"/>
</dbReference>
<feature type="region of interest" description="Disordered" evidence="1">
    <location>
        <begin position="1"/>
        <end position="83"/>
    </location>
</feature>
<dbReference type="AlphaFoldDB" id="A0AAN6WM19"/>
<name>A0AAN6WM19_9PEZI</name>
<evidence type="ECO:0000313" key="3">
    <source>
        <dbReference type="Proteomes" id="UP001302126"/>
    </source>
</evidence>